<dbReference type="Gene3D" id="3.10.310.30">
    <property type="match status" value="1"/>
</dbReference>
<dbReference type="InterPro" id="IPR001667">
    <property type="entry name" value="DDH_dom"/>
</dbReference>
<name>A0A1D2YXF9_9BACI</name>
<dbReference type="PANTHER" id="PTHR47618">
    <property type="entry name" value="BIFUNCTIONAL OLIGORIBONUCLEASE AND PAP PHOSPHATASE NRNA"/>
    <property type="match status" value="1"/>
</dbReference>
<keyword evidence="4" id="KW-1185">Reference proteome</keyword>
<evidence type="ECO:0000259" key="1">
    <source>
        <dbReference type="Pfam" id="PF01368"/>
    </source>
</evidence>
<dbReference type="OrthoDB" id="9803668at2"/>
<organism evidence="3 4">
    <name type="scientific">Vulcanibacillus modesticaldus</name>
    <dbReference type="NCBI Taxonomy" id="337097"/>
    <lineage>
        <taxon>Bacteria</taxon>
        <taxon>Bacillati</taxon>
        <taxon>Bacillota</taxon>
        <taxon>Bacilli</taxon>
        <taxon>Bacillales</taxon>
        <taxon>Bacillaceae</taxon>
        <taxon>Vulcanibacillus</taxon>
    </lineage>
</organism>
<evidence type="ECO:0000313" key="3">
    <source>
        <dbReference type="EMBL" id="OEG00445.1"/>
    </source>
</evidence>
<sequence length="335" mass="37256">MESYRKMLTNAANFINDYDNFLIVSHVNPDGDTISSSLAMAHLLKSLGKSFTLVNENVIPQKYSFLTGANEISLISEMDENEKFSYVITIDVADKKRAGEIDYLLTSDVKLLNIDHHPTNDKFGDVNLVLPTAAATAEVVYDLVKEMNAAIDKELATYIYTGLLTDTGGFRYSNTTSKVMRIAAELLDHDISPSNIAEITLETMTKSFLNLLKIALDKLEVVLDGRIAWTTLTLADLSDDNNSDNTEGIVNYTRNIEGVEVGILFKEVKDNQFKVSIRSKRFIDVGDIAKSFGGGGHMRAAGFTYEGTLESIKEKIVNKIRQTKGWQQLEKESDI</sequence>
<dbReference type="InterPro" id="IPR003156">
    <property type="entry name" value="DHHA1_dom"/>
</dbReference>
<dbReference type="AlphaFoldDB" id="A0A1D2YXF9"/>
<dbReference type="InterPro" id="IPR051319">
    <property type="entry name" value="Oligoribo/pAp-PDE_c-di-AMP_PDE"/>
</dbReference>
<feature type="domain" description="DDH" evidence="1">
    <location>
        <begin position="21"/>
        <end position="162"/>
    </location>
</feature>
<dbReference type="GO" id="GO:0003676">
    <property type="term" value="F:nucleic acid binding"/>
    <property type="evidence" value="ECO:0007669"/>
    <property type="project" value="InterPro"/>
</dbReference>
<dbReference type="Pfam" id="PF01368">
    <property type="entry name" value="DHH"/>
    <property type="match status" value="1"/>
</dbReference>
<feature type="domain" description="DHHA1" evidence="2">
    <location>
        <begin position="236"/>
        <end position="320"/>
    </location>
</feature>
<dbReference type="Proteomes" id="UP000243739">
    <property type="component" value="Unassembled WGS sequence"/>
</dbReference>
<evidence type="ECO:0008006" key="5">
    <source>
        <dbReference type="Google" id="ProtNLM"/>
    </source>
</evidence>
<dbReference type="RefSeq" id="WP_069655758.1">
    <property type="nucleotide sequence ID" value="NZ_MIJF01000001.1"/>
</dbReference>
<comment type="caution">
    <text evidence="3">The sequence shown here is derived from an EMBL/GenBank/DDBJ whole genome shotgun (WGS) entry which is preliminary data.</text>
</comment>
<dbReference type="Pfam" id="PF02272">
    <property type="entry name" value="DHHA1"/>
    <property type="match status" value="1"/>
</dbReference>
<reference evidence="3 4" key="1">
    <citation type="submission" date="2016-09" db="EMBL/GenBank/DDBJ databases">
        <title>Draft genome sequence for the type strain of Vulcanibacillus modesticaldus BR, a strictly anaerobic, moderately thermophilic, and nitrate-reducing bacterium from deep sea-hydrothermal vents of the Mid-Atlantic Ridge.</title>
        <authorList>
            <person name="Abin C.A."/>
            <person name="Hollibaugh J.T."/>
        </authorList>
    </citation>
    <scope>NUCLEOTIDE SEQUENCE [LARGE SCALE GENOMIC DNA]</scope>
    <source>
        <strain evidence="3 4">BR</strain>
    </source>
</reference>
<dbReference type="SUPFAM" id="SSF64182">
    <property type="entry name" value="DHH phosphoesterases"/>
    <property type="match status" value="1"/>
</dbReference>
<dbReference type="Gene3D" id="3.90.1640.10">
    <property type="entry name" value="inorganic pyrophosphatase (n-terminal core)"/>
    <property type="match status" value="1"/>
</dbReference>
<gene>
    <name evidence="3" type="ORF">BHF71_00620</name>
</gene>
<dbReference type="InterPro" id="IPR038763">
    <property type="entry name" value="DHH_sf"/>
</dbReference>
<dbReference type="PANTHER" id="PTHR47618:SF1">
    <property type="entry name" value="BIFUNCTIONAL OLIGORIBONUCLEASE AND PAP PHOSPHATASE NRNA"/>
    <property type="match status" value="1"/>
</dbReference>
<evidence type="ECO:0000259" key="2">
    <source>
        <dbReference type="Pfam" id="PF02272"/>
    </source>
</evidence>
<evidence type="ECO:0000313" key="4">
    <source>
        <dbReference type="Proteomes" id="UP000243739"/>
    </source>
</evidence>
<protein>
    <recommendedName>
        <fullName evidence="5">Exopolyphosphatase</fullName>
    </recommendedName>
</protein>
<dbReference type="STRING" id="337097.BHF71_00620"/>
<dbReference type="EMBL" id="MIJF01000001">
    <property type="protein sequence ID" value="OEG00445.1"/>
    <property type="molecule type" value="Genomic_DNA"/>
</dbReference>
<proteinExistence type="predicted"/>
<accession>A0A1D2YXF9</accession>